<dbReference type="InterPro" id="IPR050090">
    <property type="entry name" value="Tyrosine_recombinase_XerCD"/>
</dbReference>
<evidence type="ECO:0000256" key="2">
    <source>
        <dbReference type="ARBA" id="ARBA00010450"/>
    </source>
</evidence>
<evidence type="ECO:0000256" key="10">
    <source>
        <dbReference type="ARBA" id="ARBA00023306"/>
    </source>
</evidence>
<evidence type="ECO:0000259" key="13">
    <source>
        <dbReference type="PROSITE" id="PS51900"/>
    </source>
</evidence>
<dbReference type="InterPro" id="IPR010998">
    <property type="entry name" value="Integrase_recombinase_N"/>
</dbReference>
<dbReference type="GO" id="GO:0007059">
    <property type="term" value="P:chromosome segregation"/>
    <property type="evidence" value="ECO:0007669"/>
    <property type="project" value="UniProtKB-UniRule"/>
</dbReference>
<comment type="caution">
    <text evidence="14">The sequence shown here is derived from an EMBL/GenBank/DDBJ whole genome shotgun (WGS) entry which is preliminary data.</text>
</comment>
<evidence type="ECO:0000256" key="11">
    <source>
        <dbReference type="HAMAP-Rule" id="MF_01807"/>
    </source>
</evidence>
<organism evidence="14 15">
    <name type="scientific">Reyranella soli</name>
    <dbReference type="NCBI Taxonomy" id="1230389"/>
    <lineage>
        <taxon>Bacteria</taxon>
        <taxon>Pseudomonadati</taxon>
        <taxon>Pseudomonadota</taxon>
        <taxon>Alphaproteobacteria</taxon>
        <taxon>Hyphomicrobiales</taxon>
        <taxon>Reyranellaceae</taxon>
        <taxon>Reyranella</taxon>
    </lineage>
</organism>
<keyword evidence="9 11" id="KW-0233">DNA recombination</keyword>
<dbReference type="HAMAP" id="MF_01808">
    <property type="entry name" value="Recomb_XerC_XerD"/>
    <property type="match status" value="1"/>
</dbReference>
<dbReference type="GO" id="GO:0005737">
    <property type="term" value="C:cytoplasm"/>
    <property type="evidence" value="ECO:0007669"/>
    <property type="project" value="UniProtKB-SubCell"/>
</dbReference>
<accession>A0A512NMB6</accession>
<dbReference type="PANTHER" id="PTHR30349:SF90">
    <property type="entry name" value="TYROSINE RECOMBINASE XERD"/>
    <property type="match status" value="1"/>
</dbReference>
<feature type="active site" evidence="11">
    <location>
        <position position="152"/>
    </location>
</feature>
<dbReference type="SUPFAM" id="SSF56349">
    <property type="entry name" value="DNA breaking-rejoining enzymes"/>
    <property type="match status" value="1"/>
</dbReference>
<feature type="active site" evidence="11">
    <location>
        <position position="249"/>
    </location>
</feature>
<name>A0A512NMB6_9HYPH</name>
<feature type="active site" evidence="11">
    <location>
        <position position="275"/>
    </location>
</feature>
<dbReference type="CDD" id="cd00798">
    <property type="entry name" value="INT_XerDC_C"/>
    <property type="match status" value="1"/>
</dbReference>
<dbReference type="HAMAP" id="MF_01807">
    <property type="entry name" value="Recomb_XerD"/>
    <property type="match status" value="1"/>
</dbReference>
<dbReference type="InterPro" id="IPR002104">
    <property type="entry name" value="Integrase_catalytic"/>
</dbReference>
<feature type="domain" description="Tyr recombinase" evidence="12">
    <location>
        <begin position="113"/>
        <end position="297"/>
    </location>
</feature>
<dbReference type="InterPro" id="IPR044068">
    <property type="entry name" value="CB"/>
</dbReference>
<keyword evidence="10 11" id="KW-0131">Cell cycle</keyword>
<evidence type="ECO:0000256" key="9">
    <source>
        <dbReference type="ARBA" id="ARBA00023172"/>
    </source>
</evidence>
<dbReference type="PANTHER" id="PTHR30349">
    <property type="entry name" value="PHAGE INTEGRASE-RELATED"/>
    <property type="match status" value="1"/>
</dbReference>
<dbReference type="GO" id="GO:0003677">
    <property type="term" value="F:DNA binding"/>
    <property type="evidence" value="ECO:0007669"/>
    <property type="project" value="UniProtKB-UniRule"/>
</dbReference>
<feature type="active site" evidence="11">
    <location>
        <position position="176"/>
    </location>
</feature>
<keyword evidence="5 11" id="KW-0132">Cell division</keyword>
<evidence type="ECO:0000256" key="5">
    <source>
        <dbReference type="ARBA" id="ARBA00022618"/>
    </source>
</evidence>
<evidence type="ECO:0000256" key="3">
    <source>
        <dbReference type="ARBA" id="ARBA00015810"/>
    </source>
</evidence>
<keyword evidence="8 11" id="KW-0238">DNA-binding</keyword>
<feature type="active site" description="O-(3'-phospho-DNA)-tyrosine intermediate" evidence="11">
    <location>
        <position position="284"/>
    </location>
</feature>
<gene>
    <name evidence="11 14" type="primary">xerD</name>
    <name evidence="14" type="ORF">RSO01_72540</name>
</gene>
<dbReference type="InterPro" id="IPR011932">
    <property type="entry name" value="Recomb_XerD"/>
</dbReference>
<feature type="domain" description="Core-binding (CB)" evidence="13">
    <location>
        <begin position="7"/>
        <end position="92"/>
    </location>
</feature>
<dbReference type="GO" id="GO:0006313">
    <property type="term" value="P:DNA transposition"/>
    <property type="evidence" value="ECO:0007669"/>
    <property type="project" value="UniProtKB-UniRule"/>
</dbReference>
<dbReference type="InterPro" id="IPR004107">
    <property type="entry name" value="Integrase_SAM-like_N"/>
</dbReference>
<evidence type="ECO:0000313" key="15">
    <source>
        <dbReference type="Proteomes" id="UP000321058"/>
    </source>
</evidence>
<keyword evidence="7 11" id="KW-0229">DNA integration</keyword>
<protein>
    <recommendedName>
        <fullName evidence="3 11">Tyrosine recombinase XerD</fullName>
    </recommendedName>
</protein>
<dbReference type="GO" id="GO:0009037">
    <property type="term" value="F:tyrosine-based site-specific recombinase activity"/>
    <property type="evidence" value="ECO:0007669"/>
    <property type="project" value="UniProtKB-UniRule"/>
</dbReference>
<dbReference type="InterPro" id="IPR013762">
    <property type="entry name" value="Integrase-like_cat_sf"/>
</dbReference>
<evidence type="ECO:0000256" key="1">
    <source>
        <dbReference type="ARBA" id="ARBA00004496"/>
    </source>
</evidence>
<dbReference type="NCBIfam" id="NF001399">
    <property type="entry name" value="PRK00283.1"/>
    <property type="match status" value="1"/>
</dbReference>
<dbReference type="RefSeq" id="WP_246159055.1">
    <property type="nucleotide sequence ID" value="NZ_BKAJ01000150.1"/>
</dbReference>
<dbReference type="Pfam" id="PF02899">
    <property type="entry name" value="Phage_int_SAM_1"/>
    <property type="match status" value="1"/>
</dbReference>
<dbReference type="EMBL" id="BKAJ01000150">
    <property type="protein sequence ID" value="GEP60088.1"/>
    <property type="molecule type" value="Genomic_DNA"/>
</dbReference>
<comment type="subcellular location">
    <subcellularLocation>
        <location evidence="1 11">Cytoplasm</location>
    </subcellularLocation>
</comment>
<evidence type="ECO:0000259" key="12">
    <source>
        <dbReference type="PROSITE" id="PS51898"/>
    </source>
</evidence>
<keyword evidence="4 11" id="KW-0963">Cytoplasm</keyword>
<dbReference type="Pfam" id="PF00589">
    <property type="entry name" value="Phage_integrase"/>
    <property type="match status" value="1"/>
</dbReference>
<dbReference type="AlphaFoldDB" id="A0A512NMB6"/>
<feature type="active site" evidence="11">
    <location>
        <position position="252"/>
    </location>
</feature>
<dbReference type="GO" id="GO:0051301">
    <property type="term" value="P:cell division"/>
    <property type="evidence" value="ECO:0007669"/>
    <property type="project" value="UniProtKB-KW"/>
</dbReference>
<comment type="function">
    <text evidence="11">Site-specific tyrosine recombinase, which acts by catalyzing the cutting and rejoining of the recombining DNA molecules. The XerC-XerD complex is essential to convert dimers of the bacterial chromosome into monomers to permit their segregation at cell division. It also contributes to the segregational stability of plasmids.</text>
</comment>
<reference evidence="14 15" key="1">
    <citation type="submission" date="2019-07" db="EMBL/GenBank/DDBJ databases">
        <title>Whole genome shotgun sequence of Reyranella soli NBRC 108950.</title>
        <authorList>
            <person name="Hosoyama A."/>
            <person name="Uohara A."/>
            <person name="Ohji S."/>
            <person name="Ichikawa N."/>
        </authorList>
    </citation>
    <scope>NUCLEOTIDE SEQUENCE [LARGE SCALE GENOMIC DNA]</scope>
    <source>
        <strain evidence="14 15">NBRC 108950</strain>
    </source>
</reference>
<comment type="subunit">
    <text evidence="11">Forms a cyclic heterotetrameric complex composed of two molecules of XerC and two molecules of XerD.</text>
</comment>
<keyword evidence="6 11" id="KW-0159">Chromosome partition</keyword>
<evidence type="ECO:0000256" key="4">
    <source>
        <dbReference type="ARBA" id="ARBA00022490"/>
    </source>
</evidence>
<dbReference type="PROSITE" id="PS51900">
    <property type="entry name" value="CB"/>
    <property type="match status" value="1"/>
</dbReference>
<evidence type="ECO:0000313" key="14">
    <source>
        <dbReference type="EMBL" id="GEP60088.1"/>
    </source>
</evidence>
<keyword evidence="15" id="KW-1185">Reference proteome</keyword>
<comment type="similarity">
    <text evidence="2 11">Belongs to the 'phage' integrase family. XerD subfamily.</text>
</comment>
<dbReference type="Gene3D" id="1.10.443.10">
    <property type="entry name" value="Intergrase catalytic core"/>
    <property type="match status" value="1"/>
</dbReference>
<dbReference type="Proteomes" id="UP000321058">
    <property type="component" value="Unassembled WGS sequence"/>
</dbReference>
<dbReference type="PROSITE" id="PS51898">
    <property type="entry name" value="TYR_RECOMBINASE"/>
    <property type="match status" value="1"/>
</dbReference>
<sequence>MKKKPSTPLSREAEAFIEMLSAERGASLNTTAAYGADLKDLETFLARRKKKPINADTEALRAYLKSLDYVGMTPRTVARRLSVIRQFFRFLLAERLREDDPASTLDSPKLGRPLPKVLSRDEVDRLIEASRRDDDHGRMATLLEILYAAGLRVSELVTLPLAAVERDPATLVVRGKGNKERMVPLSDPARLAIVAWLHVRAAMLEEGEKSRFLFPSRGRTGHLTRQRFAQLLKEAALAAGIDPARVSPHVLRHAFASHLLEGGADLRSVQLMLGHADIATTQIYTHVLDEKLRALVQDKHPLARRKRRPPG</sequence>
<dbReference type="InterPro" id="IPR023009">
    <property type="entry name" value="Tyrosine_recombinase_XerC/XerD"/>
</dbReference>
<evidence type="ECO:0000256" key="6">
    <source>
        <dbReference type="ARBA" id="ARBA00022829"/>
    </source>
</evidence>
<dbReference type="Gene3D" id="1.10.150.130">
    <property type="match status" value="1"/>
</dbReference>
<proteinExistence type="inferred from homology"/>
<evidence type="ECO:0000256" key="8">
    <source>
        <dbReference type="ARBA" id="ARBA00023125"/>
    </source>
</evidence>
<evidence type="ECO:0000256" key="7">
    <source>
        <dbReference type="ARBA" id="ARBA00022908"/>
    </source>
</evidence>
<dbReference type="InterPro" id="IPR011010">
    <property type="entry name" value="DNA_brk_join_enz"/>
</dbReference>